<reference evidence="3 4" key="1">
    <citation type="journal article" date="2015" name="Nature">
        <title>rRNA introns, odd ribosomes, and small enigmatic genomes across a large radiation of phyla.</title>
        <authorList>
            <person name="Brown C.T."/>
            <person name="Hug L.A."/>
            <person name="Thomas B.C."/>
            <person name="Sharon I."/>
            <person name="Castelle C.J."/>
            <person name="Singh A."/>
            <person name="Wilkins M.J."/>
            <person name="Williams K.H."/>
            <person name="Banfield J.F."/>
        </authorList>
    </citation>
    <scope>NUCLEOTIDE SEQUENCE [LARGE SCALE GENOMIC DNA]</scope>
</reference>
<dbReference type="Gene3D" id="3.40.50.720">
    <property type="entry name" value="NAD(P)-binding Rossmann-like Domain"/>
    <property type="match status" value="1"/>
</dbReference>
<dbReference type="AlphaFoldDB" id="A0A0G0SWC7"/>
<feature type="domain" description="NAD-dependent epimerase/dehydratase" evidence="2">
    <location>
        <begin position="5"/>
        <end position="260"/>
    </location>
</feature>
<dbReference type="SUPFAM" id="SSF51735">
    <property type="entry name" value="NAD(P)-binding Rossmann-fold domains"/>
    <property type="match status" value="1"/>
</dbReference>
<comment type="similarity">
    <text evidence="1">Belongs to the NAD(P)-dependent epimerase/dehydratase family.</text>
</comment>
<dbReference type="GO" id="GO:0006567">
    <property type="term" value="P:L-threonine catabolic process"/>
    <property type="evidence" value="ECO:0007669"/>
    <property type="project" value="TreeGrafter"/>
</dbReference>
<sequence length="336" mass="37383">MGEVILVTGANGEVGHGLIPALAKLKKYDLVALDIRELDDTLKPHVHETVVADILDKTVIENLLKEHQIKIIFHLAALLSSVAENDPERAHDVNVNGTANLLSVAYRVGTEEKRTIKFTFPSTIAVYGIPDAKTKKGSRALKEEEYNTPITMYGINKLYCELLGKYYSSHYSQLTTHNVSPIDFRCVRFPGIISALTIPSGGTSDYAPEMIHSAAKGEGYESFVRPDTVIPFMVMPDAVKSLLQLVEVPPEKLTQNVYNVSGFSATALEIAELVNKVYPDSAISYVPNPKRQKIVDSWPASIDDSAAKRDWGWKPDYNIERAFTEYLIPEIQNKYK</sequence>
<organism evidence="3 4">
    <name type="scientific">Candidatus Woesebacteria bacterium GW2011_GWA1_39_8</name>
    <dbReference type="NCBI Taxonomy" id="1618552"/>
    <lineage>
        <taxon>Bacteria</taxon>
        <taxon>Candidatus Woeseibacteriota</taxon>
    </lineage>
</organism>
<gene>
    <name evidence="3" type="ORF">UT61_C0018G0010</name>
</gene>
<proteinExistence type="inferred from homology"/>
<dbReference type="InterPro" id="IPR036291">
    <property type="entry name" value="NAD(P)-bd_dom_sf"/>
</dbReference>
<dbReference type="InterPro" id="IPR051225">
    <property type="entry name" value="NAD(P)_epim/dehydratase"/>
</dbReference>
<dbReference type="Proteomes" id="UP000034793">
    <property type="component" value="Unassembled WGS sequence"/>
</dbReference>
<name>A0A0G0SWC7_9BACT</name>
<dbReference type="GO" id="GO:0008743">
    <property type="term" value="F:L-threonine 3-dehydrogenase activity"/>
    <property type="evidence" value="ECO:0007669"/>
    <property type="project" value="TreeGrafter"/>
</dbReference>
<protein>
    <recommendedName>
        <fullName evidence="2">NAD-dependent epimerase/dehydratase domain-containing protein</fullName>
    </recommendedName>
</protein>
<evidence type="ECO:0000256" key="1">
    <source>
        <dbReference type="ARBA" id="ARBA00007637"/>
    </source>
</evidence>
<dbReference type="EMBL" id="LBXL01000018">
    <property type="protein sequence ID" value="KKR29937.1"/>
    <property type="molecule type" value="Genomic_DNA"/>
</dbReference>
<evidence type="ECO:0000313" key="4">
    <source>
        <dbReference type="Proteomes" id="UP000034793"/>
    </source>
</evidence>
<dbReference type="Pfam" id="PF01370">
    <property type="entry name" value="Epimerase"/>
    <property type="match status" value="1"/>
</dbReference>
<evidence type="ECO:0000259" key="2">
    <source>
        <dbReference type="Pfam" id="PF01370"/>
    </source>
</evidence>
<comment type="caution">
    <text evidence="3">The sequence shown here is derived from an EMBL/GenBank/DDBJ whole genome shotgun (WGS) entry which is preliminary data.</text>
</comment>
<evidence type="ECO:0000313" key="3">
    <source>
        <dbReference type="EMBL" id="KKR29937.1"/>
    </source>
</evidence>
<dbReference type="PANTHER" id="PTHR42687">
    <property type="entry name" value="L-THREONINE 3-DEHYDROGENASE"/>
    <property type="match status" value="1"/>
</dbReference>
<dbReference type="InterPro" id="IPR001509">
    <property type="entry name" value="Epimerase_deHydtase"/>
</dbReference>
<accession>A0A0G0SWC7</accession>
<dbReference type="PANTHER" id="PTHR42687:SF1">
    <property type="entry name" value="L-THREONINE 3-DEHYDROGENASE, MITOCHONDRIAL"/>
    <property type="match status" value="1"/>
</dbReference>